<dbReference type="InterPro" id="IPR050109">
    <property type="entry name" value="HTH-type_TetR-like_transc_reg"/>
</dbReference>
<keyword evidence="3" id="KW-0804">Transcription</keyword>
<dbReference type="PROSITE" id="PS50977">
    <property type="entry name" value="HTH_TETR_2"/>
    <property type="match status" value="1"/>
</dbReference>
<dbReference type="Gene3D" id="1.10.357.10">
    <property type="entry name" value="Tetracycline Repressor, domain 2"/>
    <property type="match status" value="1"/>
</dbReference>
<organism evidence="6 7">
    <name type="scientific">Actinoallomurus iriomotensis</name>
    <dbReference type="NCBI Taxonomy" id="478107"/>
    <lineage>
        <taxon>Bacteria</taxon>
        <taxon>Bacillati</taxon>
        <taxon>Actinomycetota</taxon>
        <taxon>Actinomycetes</taxon>
        <taxon>Streptosporangiales</taxon>
        <taxon>Thermomonosporaceae</taxon>
        <taxon>Actinoallomurus</taxon>
    </lineage>
</organism>
<evidence type="ECO:0000256" key="2">
    <source>
        <dbReference type="ARBA" id="ARBA00023125"/>
    </source>
</evidence>
<dbReference type="InterPro" id="IPR001647">
    <property type="entry name" value="HTH_TetR"/>
</dbReference>
<dbReference type="AlphaFoldDB" id="A0A9W6RWP3"/>
<dbReference type="PRINTS" id="PR00455">
    <property type="entry name" value="HTHTETR"/>
</dbReference>
<dbReference type="Proteomes" id="UP001165074">
    <property type="component" value="Unassembled WGS sequence"/>
</dbReference>
<evidence type="ECO:0000256" key="4">
    <source>
        <dbReference type="PROSITE-ProRule" id="PRU00335"/>
    </source>
</evidence>
<dbReference type="SUPFAM" id="SSF46689">
    <property type="entry name" value="Homeodomain-like"/>
    <property type="match status" value="1"/>
</dbReference>
<feature type="DNA-binding region" description="H-T-H motif" evidence="4">
    <location>
        <begin position="115"/>
        <end position="134"/>
    </location>
</feature>
<evidence type="ECO:0000256" key="3">
    <source>
        <dbReference type="ARBA" id="ARBA00023163"/>
    </source>
</evidence>
<dbReference type="GO" id="GO:0000976">
    <property type="term" value="F:transcription cis-regulatory region binding"/>
    <property type="evidence" value="ECO:0007669"/>
    <property type="project" value="TreeGrafter"/>
</dbReference>
<gene>
    <name evidence="6" type="ORF">Airi02_010910</name>
</gene>
<sequence length="430" mass="45332">MLSLRGCAPPTGPGFGLRLVHSPTARFPQWARALDNKGGVEAPGREGSGQEGFVGLGRGFGWLRNMVAPSGGTATAEREGHVARLTRVETQERNRAKVLAAAREEFAERGYRDAKVDRIAERAELTRGAVYSNFPGKRALYFAVLADEAERAPRPEQHGRTPSEALGAFARAWLARLPLAGGEPGRLGLEHLPEVITDDRTRQAFAQLTRLDALLLGLALEGLDGRRLRMVRAAETALTTLHGASRLAAAAPGFVEPFTVVSACERLTDLDLGDGWPPAHLPYVPDARAVDEPWPAPPVVDAVRGEATRLDGDGVVAILGLHRLEAAEEAVRALPPGETVTVVLVSGDPGEFAPLARLTVADLCGCLRQAFPSAPALRVVHDPAGTVAAAAGVPAVSDVTETAIRVRAGRVVARADAHGACHAAASVQAH</sequence>
<evidence type="ECO:0000259" key="5">
    <source>
        <dbReference type="PROSITE" id="PS50977"/>
    </source>
</evidence>
<protein>
    <submittedName>
        <fullName evidence="6">TetR family transcriptional regulator</fullName>
    </submittedName>
</protein>
<keyword evidence="7" id="KW-1185">Reference proteome</keyword>
<evidence type="ECO:0000256" key="1">
    <source>
        <dbReference type="ARBA" id="ARBA00023015"/>
    </source>
</evidence>
<evidence type="ECO:0000313" key="6">
    <source>
        <dbReference type="EMBL" id="GLY83161.1"/>
    </source>
</evidence>
<accession>A0A9W6RWP3</accession>
<keyword evidence="1" id="KW-0805">Transcription regulation</keyword>
<feature type="domain" description="HTH tetR-type" evidence="5">
    <location>
        <begin position="92"/>
        <end position="152"/>
    </location>
</feature>
<dbReference type="Pfam" id="PF00440">
    <property type="entry name" value="TetR_N"/>
    <property type="match status" value="1"/>
</dbReference>
<comment type="caution">
    <text evidence="6">The sequence shown here is derived from an EMBL/GenBank/DDBJ whole genome shotgun (WGS) entry which is preliminary data.</text>
</comment>
<dbReference type="GO" id="GO:0003700">
    <property type="term" value="F:DNA-binding transcription factor activity"/>
    <property type="evidence" value="ECO:0007669"/>
    <property type="project" value="TreeGrafter"/>
</dbReference>
<keyword evidence="2 4" id="KW-0238">DNA-binding</keyword>
<dbReference type="PANTHER" id="PTHR30055:SF234">
    <property type="entry name" value="HTH-TYPE TRANSCRIPTIONAL REGULATOR BETI"/>
    <property type="match status" value="1"/>
</dbReference>
<evidence type="ECO:0000313" key="7">
    <source>
        <dbReference type="Proteomes" id="UP001165074"/>
    </source>
</evidence>
<dbReference type="PANTHER" id="PTHR30055">
    <property type="entry name" value="HTH-TYPE TRANSCRIPTIONAL REGULATOR RUTR"/>
    <property type="match status" value="1"/>
</dbReference>
<name>A0A9W6RWP3_9ACTN</name>
<reference evidence="6" key="1">
    <citation type="submission" date="2023-03" db="EMBL/GenBank/DDBJ databases">
        <title>Actinoallomurus iriomotensis NBRC 103684.</title>
        <authorList>
            <person name="Ichikawa N."/>
            <person name="Sato H."/>
            <person name="Tonouchi N."/>
        </authorList>
    </citation>
    <scope>NUCLEOTIDE SEQUENCE</scope>
    <source>
        <strain evidence="6">NBRC 103684</strain>
    </source>
</reference>
<proteinExistence type="predicted"/>
<dbReference type="EMBL" id="BSTK01000002">
    <property type="protein sequence ID" value="GLY83161.1"/>
    <property type="molecule type" value="Genomic_DNA"/>
</dbReference>
<dbReference type="InterPro" id="IPR009057">
    <property type="entry name" value="Homeodomain-like_sf"/>
</dbReference>